<dbReference type="GO" id="GO:0006412">
    <property type="term" value="P:translation"/>
    <property type="evidence" value="ECO:0007669"/>
    <property type="project" value="InterPro"/>
</dbReference>
<dbReference type="EMBL" id="VIIS01001825">
    <property type="protein sequence ID" value="KAF0292260.1"/>
    <property type="molecule type" value="Genomic_DNA"/>
</dbReference>
<reference evidence="7 8" key="1">
    <citation type="submission" date="2019-07" db="EMBL/GenBank/DDBJ databases">
        <title>Draft genome assembly of a fouling barnacle, Amphibalanus amphitrite (Darwin, 1854): The first reference genome for Thecostraca.</title>
        <authorList>
            <person name="Kim W."/>
        </authorList>
    </citation>
    <scope>NUCLEOTIDE SEQUENCE [LARGE SCALE GENOMIC DNA]</scope>
    <source>
        <strain evidence="7">SNU_AA5</strain>
        <tissue evidence="7">Soma without cirri and trophi</tissue>
    </source>
</reference>
<dbReference type="GO" id="GO:0003723">
    <property type="term" value="F:RNA binding"/>
    <property type="evidence" value="ECO:0007669"/>
    <property type="project" value="TreeGrafter"/>
</dbReference>
<dbReference type="InterPro" id="IPR000039">
    <property type="entry name" value="Ribosomal_eL18"/>
</dbReference>
<evidence type="ECO:0000313" key="7">
    <source>
        <dbReference type="EMBL" id="KAF0292260.1"/>
    </source>
</evidence>
<name>A0A6A4VLP6_AMPAM</name>
<protein>
    <recommendedName>
        <fullName evidence="4">Large ribosomal subunit protein eL18</fullName>
    </recommendedName>
    <alternativeName>
        <fullName evidence="5">60S ribosomal protein L18</fullName>
    </alternativeName>
</protein>
<dbReference type="Gene3D" id="3.100.10.10">
    <property type="match status" value="1"/>
</dbReference>
<dbReference type="GO" id="GO:0003735">
    <property type="term" value="F:structural constituent of ribosome"/>
    <property type="evidence" value="ECO:0007669"/>
    <property type="project" value="InterPro"/>
</dbReference>
<dbReference type="InterPro" id="IPR021132">
    <property type="entry name" value="Ribosomal_eL18/eL18-A/B/_CS"/>
</dbReference>
<proteinExistence type="inferred from homology"/>
<evidence type="ECO:0000256" key="3">
    <source>
        <dbReference type="ARBA" id="ARBA00023274"/>
    </source>
</evidence>
<keyword evidence="2 7" id="KW-0689">Ribosomal protein</keyword>
<dbReference type="AlphaFoldDB" id="A0A6A4VLP6"/>
<evidence type="ECO:0000256" key="1">
    <source>
        <dbReference type="ARBA" id="ARBA00006815"/>
    </source>
</evidence>
<sequence length="161" mass="18890">MSDPGQAHQHAKALTNNTRDVFIPNQGIDLCHKHDRKSRRTEPKSQDVYLRLLVKLYRFLARRTGAKFNRIILKRLFMSKIHRPPMSLARIIRFMNKPERENRIVVVVGTVTNDVRIFKVPKMTVSATTRGEKGRVGREEEWEEGGRMRQVGRCWVRARNE</sequence>
<dbReference type="PROSITE" id="PS01106">
    <property type="entry name" value="RIBOSOMAL_L18E"/>
    <property type="match status" value="1"/>
</dbReference>
<dbReference type="SUPFAM" id="SSF52080">
    <property type="entry name" value="Ribosomal proteins L15p and L18e"/>
    <property type="match status" value="1"/>
</dbReference>
<feature type="domain" description="Large ribosomal subunit protein uL15/eL18" evidence="6">
    <location>
        <begin position="27"/>
        <end position="131"/>
    </location>
</feature>
<dbReference type="PANTHER" id="PTHR10934:SF2">
    <property type="entry name" value="LARGE RIBOSOMAL SUBUNIT PROTEIN EL18"/>
    <property type="match status" value="1"/>
</dbReference>
<evidence type="ECO:0000259" key="6">
    <source>
        <dbReference type="Pfam" id="PF17135"/>
    </source>
</evidence>
<comment type="caution">
    <text evidence="7">The sequence shown here is derived from an EMBL/GenBank/DDBJ whole genome shotgun (WGS) entry which is preliminary data.</text>
</comment>
<keyword evidence="3" id="KW-0687">Ribonucleoprotein</keyword>
<dbReference type="Proteomes" id="UP000440578">
    <property type="component" value="Unassembled WGS sequence"/>
</dbReference>
<dbReference type="GO" id="GO:0022625">
    <property type="term" value="C:cytosolic large ribosomal subunit"/>
    <property type="evidence" value="ECO:0007669"/>
    <property type="project" value="TreeGrafter"/>
</dbReference>
<comment type="similarity">
    <text evidence="1">Belongs to the eukaryotic ribosomal protein eL18 family.</text>
</comment>
<dbReference type="OrthoDB" id="6353017at2759"/>
<accession>A0A6A4VLP6</accession>
<evidence type="ECO:0000256" key="5">
    <source>
        <dbReference type="ARBA" id="ARBA00035323"/>
    </source>
</evidence>
<dbReference type="Pfam" id="PF17135">
    <property type="entry name" value="Ribosomal_L18"/>
    <property type="match status" value="1"/>
</dbReference>
<dbReference type="InterPro" id="IPR036227">
    <property type="entry name" value="Ribosomal_uL15/eL18_sf"/>
</dbReference>
<dbReference type="PANTHER" id="PTHR10934">
    <property type="entry name" value="60S RIBOSOMAL PROTEIN L18"/>
    <property type="match status" value="1"/>
</dbReference>
<keyword evidence="8" id="KW-1185">Reference proteome</keyword>
<evidence type="ECO:0000256" key="2">
    <source>
        <dbReference type="ARBA" id="ARBA00022980"/>
    </source>
</evidence>
<dbReference type="InterPro" id="IPR021131">
    <property type="entry name" value="Ribosomal_uL15/eL18"/>
</dbReference>
<evidence type="ECO:0000313" key="8">
    <source>
        <dbReference type="Proteomes" id="UP000440578"/>
    </source>
</evidence>
<organism evidence="7 8">
    <name type="scientific">Amphibalanus amphitrite</name>
    <name type="common">Striped barnacle</name>
    <name type="synonym">Balanus amphitrite</name>
    <dbReference type="NCBI Taxonomy" id="1232801"/>
    <lineage>
        <taxon>Eukaryota</taxon>
        <taxon>Metazoa</taxon>
        <taxon>Ecdysozoa</taxon>
        <taxon>Arthropoda</taxon>
        <taxon>Crustacea</taxon>
        <taxon>Multicrustacea</taxon>
        <taxon>Cirripedia</taxon>
        <taxon>Thoracica</taxon>
        <taxon>Thoracicalcarea</taxon>
        <taxon>Balanomorpha</taxon>
        <taxon>Balanoidea</taxon>
        <taxon>Balanidae</taxon>
        <taxon>Amphibalaninae</taxon>
        <taxon>Amphibalanus</taxon>
    </lineage>
</organism>
<gene>
    <name evidence="7" type="primary">RpL18</name>
    <name evidence="7" type="ORF">FJT64_009722</name>
</gene>
<evidence type="ECO:0000256" key="4">
    <source>
        <dbReference type="ARBA" id="ARBA00035218"/>
    </source>
</evidence>